<dbReference type="SMART" id="SM00325">
    <property type="entry name" value="RhoGEF"/>
    <property type="match status" value="1"/>
</dbReference>
<feature type="domain" description="DH" evidence="3">
    <location>
        <begin position="337"/>
        <end position="514"/>
    </location>
</feature>
<dbReference type="SUPFAM" id="SSF48065">
    <property type="entry name" value="DBL homology domain (DH-domain)"/>
    <property type="match status" value="1"/>
</dbReference>
<accession>A0A401Q9G7</accession>
<feature type="non-terminal residue" evidence="4">
    <location>
        <position position="667"/>
    </location>
</feature>
<dbReference type="CDD" id="cd13242">
    <property type="entry name" value="PH_puratrophin-1"/>
    <property type="match status" value="1"/>
</dbReference>
<dbReference type="STRING" id="75743.A0A401Q9G7"/>
<dbReference type="SMART" id="SM00233">
    <property type="entry name" value="PH"/>
    <property type="match status" value="1"/>
</dbReference>
<reference evidence="4 5" key="1">
    <citation type="journal article" date="2018" name="Nat. Ecol. Evol.">
        <title>Shark genomes provide insights into elasmobranch evolution and the origin of vertebrates.</title>
        <authorList>
            <person name="Hara Y"/>
            <person name="Yamaguchi K"/>
            <person name="Onimaru K"/>
            <person name="Kadota M"/>
            <person name="Koyanagi M"/>
            <person name="Keeley SD"/>
            <person name="Tatsumi K"/>
            <person name="Tanaka K"/>
            <person name="Motone F"/>
            <person name="Kageyama Y"/>
            <person name="Nozu R"/>
            <person name="Adachi N"/>
            <person name="Nishimura O"/>
            <person name="Nakagawa R"/>
            <person name="Tanegashima C"/>
            <person name="Kiyatake I"/>
            <person name="Matsumoto R"/>
            <person name="Murakumo K"/>
            <person name="Nishida K"/>
            <person name="Terakita A"/>
            <person name="Kuratani S"/>
            <person name="Sato K"/>
            <person name="Hyodo S Kuraku.S."/>
        </authorList>
    </citation>
    <scope>NUCLEOTIDE SEQUENCE [LARGE SCALE GENOMIC DNA]</scope>
</reference>
<evidence type="ECO:0000259" key="3">
    <source>
        <dbReference type="PROSITE" id="PS50010"/>
    </source>
</evidence>
<evidence type="ECO:0000313" key="4">
    <source>
        <dbReference type="EMBL" id="GCB82025.1"/>
    </source>
</evidence>
<dbReference type="PROSITE" id="PS50003">
    <property type="entry name" value="PH_DOMAIN"/>
    <property type="match status" value="1"/>
</dbReference>
<comment type="caution">
    <text evidence="4">The sequence shown here is derived from an EMBL/GenBank/DDBJ whole genome shotgun (WGS) entry which is preliminary data.</text>
</comment>
<sequence length="667" mass="74727">AYNWTLGSIRILAGISMDHCLSLRHCSTAIASLERLAERHPEIPESRFQEMRELAEELGDRRCLDQWASCRAKCQETKAEAGRKLTAALRTSVEGEWRPSPGWLSRRKAPEGASGHWAWGSRTPCVERRGPWPPDATAAMTPSLSMTSLSSDGGCRLLDRSEWTGDGLSALSLASSSEGRDDEWCTGSPLRSSDLTRTFSPIYASTPDVRGTDRLLVRPRCSPQEGRRVRGDFPSPVYDPRWVAKKTLMHQATPPCSGFSQRSLSEPGSGGSGSSSSSSNSGGARVLIRGLEVSSTEVVDRTCSPKEHVMLARAGPALPDAPWGGAPRTGLQTKGSKARRTLAEALAAEQEYIGSLAHVVENYFPELDRPDVPQDLRGKRGIVFGNLEKLLSFHRQRLLPELRGCLSHPLRLGECFLRHKEQFAMYAFYLRNKPKSDALLTSHGNVFFERRQIFLGDRMDLVSYLQKPIERMRSYSLLLQELSAECEVDTTRELLGLRAATEMVQFQLRQGNNLLAMEAIRGCDVNLMEQGQLLRHDSFAVCCRRRKSMRHVFLFEQLIVFSKLKRTEGASETYIYKASLKTADVGLTENIGDTGLRFEVWFRRRRSNEAYVFQAETADIKQAWTRDIAQILWRQASRNKELRQQEMVSMGMGSKLFLDVLCSASGK</sequence>
<feature type="domain" description="PH" evidence="2">
    <location>
        <begin position="526"/>
        <end position="633"/>
    </location>
</feature>
<dbReference type="OrthoDB" id="6152532at2759"/>
<dbReference type="EMBL" id="BFAA01019234">
    <property type="protein sequence ID" value="GCB82025.1"/>
    <property type="molecule type" value="Genomic_DNA"/>
</dbReference>
<feature type="non-terminal residue" evidence="4">
    <location>
        <position position="1"/>
    </location>
</feature>
<feature type="region of interest" description="Disordered" evidence="1">
    <location>
        <begin position="253"/>
        <end position="283"/>
    </location>
</feature>
<evidence type="ECO:0008006" key="6">
    <source>
        <dbReference type="Google" id="ProtNLM"/>
    </source>
</evidence>
<keyword evidence="5" id="KW-1185">Reference proteome</keyword>
<dbReference type="PANTHER" id="PTHR45845:SF5">
    <property type="entry name" value="RHO GUANINE NUCLEOTIDE EXCHANGE FACTOR 40"/>
    <property type="match status" value="1"/>
</dbReference>
<dbReference type="Gene3D" id="2.30.29.30">
    <property type="entry name" value="Pleckstrin-homology domain (PH domain)/Phosphotyrosine-binding domain (PTB)"/>
    <property type="match status" value="1"/>
</dbReference>
<organism evidence="4 5">
    <name type="scientific">Scyliorhinus torazame</name>
    <name type="common">Cloudy catshark</name>
    <name type="synonym">Catulus torazame</name>
    <dbReference type="NCBI Taxonomy" id="75743"/>
    <lineage>
        <taxon>Eukaryota</taxon>
        <taxon>Metazoa</taxon>
        <taxon>Chordata</taxon>
        <taxon>Craniata</taxon>
        <taxon>Vertebrata</taxon>
        <taxon>Chondrichthyes</taxon>
        <taxon>Elasmobranchii</taxon>
        <taxon>Galeomorphii</taxon>
        <taxon>Galeoidea</taxon>
        <taxon>Carcharhiniformes</taxon>
        <taxon>Scyliorhinidae</taxon>
        <taxon>Scyliorhinus</taxon>
    </lineage>
</organism>
<dbReference type="InterPro" id="IPR052231">
    <property type="entry name" value="Rho_GEF_signaling-related"/>
</dbReference>
<dbReference type="Gene3D" id="1.20.900.10">
    <property type="entry name" value="Dbl homology (DH) domain"/>
    <property type="match status" value="1"/>
</dbReference>
<dbReference type="Pfam" id="PF00621">
    <property type="entry name" value="RhoGEF"/>
    <property type="match status" value="1"/>
</dbReference>
<dbReference type="InterPro" id="IPR055251">
    <property type="entry name" value="SOS1_NGEF_PH"/>
</dbReference>
<dbReference type="SUPFAM" id="SSF50729">
    <property type="entry name" value="PH domain-like"/>
    <property type="match status" value="1"/>
</dbReference>
<feature type="compositionally biased region" description="Low complexity" evidence="1">
    <location>
        <begin position="274"/>
        <end position="283"/>
    </location>
</feature>
<dbReference type="GO" id="GO:0005085">
    <property type="term" value="F:guanyl-nucleotide exchange factor activity"/>
    <property type="evidence" value="ECO:0007669"/>
    <property type="project" value="InterPro"/>
</dbReference>
<proteinExistence type="predicted"/>
<evidence type="ECO:0000256" key="1">
    <source>
        <dbReference type="SAM" id="MobiDB-lite"/>
    </source>
</evidence>
<protein>
    <recommendedName>
        <fullName evidence="6">DH domain-containing protein</fullName>
    </recommendedName>
</protein>
<name>A0A401Q9G7_SCYTO</name>
<dbReference type="PANTHER" id="PTHR45845">
    <property type="entry name" value="RHO GUANINE NUCLEOTIDE EXCHANGE FACTOR-RELATED"/>
    <property type="match status" value="1"/>
</dbReference>
<dbReference type="InterPro" id="IPR011993">
    <property type="entry name" value="PH-like_dom_sf"/>
</dbReference>
<gene>
    <name evidence="4" type="ORF">scyTo_0021506</name>
</gene>
<dbReference type="PROSITE" id="PS50010">
    <property type="entry name" value="DH_2"/>
    <property type="match status" value="1"/>
</dbReference>
<evidence type="ECO:0000313" key="5">
    <source>
        <dbReference type="Proteomes" id="UP000288216"/>
    </source>
</evidence>
<evidence type="ECO:0000259" key="2">
    <source>
        <dbReference type="PROSITE" id="PS50003"/>
    </source>
</evidence>
<dbReference type="AlphaFoldDB" id="A0A401Q9G7"/>
<dbReference type="InterPro" id="IPR035899">
    <property type="entry name" value="DBL_dom_sf"/>
</dbReference>
<dbReference type="Proteomes" id="UP000288216">
    <property type="component" value="Unassembled WGS sequence"/>
</dbReference>
<dbReference type="InterPro" id="IPR000219">
    <property type="entry name" value="DH_dom"/>
</dbReference>
<dbReference type="Pfam" id="PF22697">
    <property type="entry name" value="SOS1_NGEF_PH"/>
    <property type="match status" value="1"/>
</dbReference>
<dbReference type="InterPro" id="IPR001849">
    <property type="entry name" value="PH_domain"/>
</dbReference>